<dbReference type="InterPro" id="IPR015495">
    <property type="entry name" value="Myb_TF_plants"/>
</dbReference>
<sequence length="276" mass="31285">MGRGPCCSKEGMNKGAWTAIEDELLVEYIKVHGEGKWSGIPKKSGLKRCGKSCRLRWLNYLRPDIKRGNMSPEEEDLIIRLHKLLGNRWSLIAGRIPGRTDNEIKNYWNTNFAKKAPARQTSSSEKNPIMITSPPSDLLPPNLQQQQFTNVWATPLQPELEFEALPPPMDQNFSKTTASEPQFTDNSPDIIMDLNPGEISVSEIFNDDFINFNDFEASEMRNIDNRCNTQVQEIAENWAASDCLDQAQYYMGSDFSPLAFLFESEGWVGDDDVNVV</sequence>
<keyword evidence="2" id="KW-0238">DNA-binding</keyword>
<dbReference type="Pfam" id="PF00249">
    <property type="entry name" value="Myb_DNA-binding"/>
    <property type="match status" value="2"/>
</dbReference>
<dbReference type="InterPro" id="IPR001005">
    <property type="entry name" value="SANT/Myb"/>
</dbReference>
<keyword evidence="3" id="KW-0539">Nucleus</keyword>
<evidence type="ECO:0000313" key="7">
    <source>
        <dbReference type="Proteomes" id="UP001227230"/>
    </source>
</evidence>
<feature type="domain" description="Myb-like" evidence="4">
    <location>
        <begin position="62"/>
        <end position="112"/>
    </location>
</feature>
<dbReference type="InterPro" id="IPR017930">
    <property type="entry name" value="Myb_dom"/>
</dbReference>
<dbReference type="InterPro" id="IPR009057">
    <property type="entry name" value="Homeodomain-like_sf"/>
</dbReference>
<dbReference type="SUPFAM" id="SSF46689">
    <property type="entry name" value="Homeodomain-like"/>
    <property type="match status" value="1"/>
</dbReference>
<dbReference type="PROSITE" id="PS51294">
    <property type="entry name" value="HTH_MYB"/>
    <property type="match status" value="2"/>
</dbReference>
<evidence type="ECO:0000313" key="6">
    <source>
        <dbReference type="EMBL" id="WJZ84920.1"/>
    </source>
</evidence>
<evidence type="ECO:0000256" key="1">
    <source>
        <dbReference type="ARBA" id="ARBA00004123"/>
    </source>
</evidence>
<evidence type="ECO:0000256" key="3">
    <source>
        <dbReference type="ARBA" id="ARBA00023242"/>
    </source>
</evidence>
<reference evidence="6 7" key="1">
    <citation type="journal article" date="2023" name="Hortic Res">
        <title>The complete reference genome for grapevine (Vitis vinifera L.) genetics and breeding.</title>
        <authorList>
            <person name="Shi X."/>
            <person name="Cao S."/>
            <person name="Wang X."/>
            <person name="Huang S."/>
            <person name="Wang Y."/>
            <person name="Liu Z."/>
            <person name="Liu W."/>
            <person name="Leng X."/>
            <person name="Peng Y."/>
            <person name="Wang N."/>
            <person name="Wang Y."/>
            <person name="Ma Z."/>
            <person name="Xu X."/>
            <person name="Zhang F."/>
            <person name="Xue H."/>
            <person name="Zhong H."/>
            <person name="Wang Y."/>
            <person name="Zhang K."/>
            <person name="Velt A."/>
            <person name="Avia K."/>
            <person name="Holtgrawe D."/>
            <person name="Grimplet J."/>
            <person name="Matus J.T."/>
            <person name="Ware D."/>
            <person name="Wu X."/>
            <person name="Wang H."/>
            <person name="Liu C."/>
            <person name="Fang Y."/>
            <person name="Rustenholz C."/>
            <person name="Cheng Z."/>
            <person name="Xiao H."/>
            <person name="Zhou Y."/>
        </authorList>
    </citation>
    <scope>NUCLEOTIDE SEQUENCE [LARGE SCALE GENOMIC DNA]</scope>
    <source>
        <strain evidence="7">cv. Pinot noir / PN40024</strain>
        <tissue evidence="6">Leaf</tissue>
    </source>
</reference>
<comment type="subcellular location">
    <subcellularLocation>
        <location evidence="1">Nucleus</location>
    </subcellularLocation>
</comment>
<dbReference type="Proteomes" id="UP001227230">
    <property type="component" value="Chromosome 4"/>
</dbReference>
<organism evidence="6 7">
    <name type="scientific">Vitis vinifera</name>
    <name type="common">Grape</name>
    <dbReference type="NCBI Taxonomy" id="29760"/>
    <lineage>
        <taxon>Eukaryota</taxon>
        <taxon>Viridiplantae</taxon>
        <taxon>Streptophyta</taxon>
        <taxon>Embryophyta</taxon>
        <taxon>Tracheophyta</taxon>
        <taxon>Spermatophyta</taxon>
        <taxon>Magnoliopsida</taxon>
        <taxon>eudicotyledons</taxon>
        <taxon>Gunneridae</taxon>
        <taxon>Pentapetalae</taxon>
        <taxon>rosids</taxon>
        <taxon>Vitales</taxon>
        <taxon>Vitaceae</taxon>
        <taxon>Viteae</taxon>
        <taxon>Vitis</taxon>
    </lineage>
</organism>
<gene>
    <name evidence="6" type="ORF">VitviT2T_004494</name>
</gene>
<dbReference type="PANTHER" id="PTHR47999:SF104">
    <property type="entry name" value="TRANSCRIPTION REPRESSOR MYB5-LIKE ISOFORM X1"/>
    <property type="match status" value="1"/>
</dbReference>
<dbReference type="EMBL" id="CP126651">
    <property type="protein sequence ID" value="WJZ84920.1"/>
    <property type="molecule type" value="Genomic_DNA"/>
</dbReference>
<name>A0ABY9BRN8_VITVI</name>
<dbReference type="PROSITE" id="PS50090">
    <property type="entry name" value="MYB_LIKE"/>
    <property type="match status" value="2"/>
</dbReference>
<evidence type="ECO:0000256" key="2">
    <source>
        <dbReference type="ARBA" id="ARBA00023125"/>
    </source>
</evidence>
<feature type="domain" description="HTH myb-type" evidence="5">
    <location>
        <begin position="62"/>
        <end position="116"/>
    </location>
</feature>
<keyword evidence="7" id="KW-1185">Reference proteome</keyword>
<dbReference type="CDD" id="cd00167">
    <property type="entry name" value="SANT"/>
    <property type="match status" value="2"/>
</dbReference>
<dbReference type="PANTHER" id="PTHR47999">
    <property type="entry name" value="TRANSCRIPTION FACTOR MYB8-RELATED-RELATED"/>
    <property type="match status" value="1"/>
</dbReference>
<accession>A0ABY9BRN8</accession>
<feature type="domain" description="Myb-like" evidence="4">
    <location>
        <begin position="9"/>
        <end position="61"/>
    </location>
</feature>
<evidence type="ECO:0000259" key="4">
    <source>
        <dbReference type="PROSITE" id="PS50090"/>
    </source>
</evidence>
<feature type="domain" description="HTH myb-type" evidence="5">
    <location>
        <begin position="9"/>
        <end position="61"/>
    </location>
</feature>
<dbReference type="Gene3D" id="1.10.10.60">
    <property type="entry name" value="Homeodomain-like"/>
    <property type="match status" value="2"/>
</dbReference>
<proteinExistence type="predicted"/>
<evidence type="ECO:0000259" key="5">
    <source>
        <dbReference type="PROSITE" id="PS51294"/>
    </source>
</evidence>
<protein>
    <submittedName>
        <fullName evidence="6">Uncharacterized protein</fullName>
    </submittedName>
</protein>
<dbReference type="SMART" id="SM00717">
    <property type="entry name" value="SANT"/>
    <property type="match status" value="2"/>
</dbReference>